<reference evidence="2" key="1">
    <citation type="journal article" date="2022" name="bioRxiv">
        <title>Sequencing and chromosome-scale assembly of the giantPleurodeles waltlgenome.</title>
        <authorList>
            <person name="Brown T."/>
            <person name="Elewa A."/>
            <person name="Iarovenko S."/>
            <person name="Subramanian E."/>
            <person name="Araus A.J."/>
            <person name="Petzold A."/>
            <person name="Susuki M."/>
            <person name="Suzuki K.-i.T."/>
            <person name="Hayashi T."/>
            <person name="Toyoda A."/>
            <person name="Oliveira C."/>
            <person name="Osipova E."/>
            <person name="Leigh N.D."/>
            <person name="Simon A."/>
            <person name="Yun M.H."/>
        </authorList>
    </citation>
    <scope>NUCLEOTIDE SEQUENCE</scope>
    <source>
        <strain evidence="2">20211129_DDA</strain>
        <tissue evidence="2">Liver</tissue>
    </source>
</reference>
<feature type="compositionally biased region" description="Basic and acidic residues" evidence="1">
    <location>
        <begin position="41"/>
        <end position="53"/>
    </location>
</feature>
<protein>
    <submittedName>
        <fullName evidence="2">Uncharacterized protein</fullName>
    </submittedName>
</protein>
<accession>A0AAV7QRW7</accession>
<organism evidence="2 3">
    <name type="scientific">Pleurodeles waltl</name>
    <name type="common">Iberian ribbed newt</name>
    <dbReference type="NCBI Taxonomy" id="8319"/>
    <lineage>
        <taxon>Eukaryota</taxon>
        <taxon>Metazoa</taxon>
        <taxon>Chordata</taxon>
        <taxon>Craniata</taxon>
        <taxon>Vertebrata</taxon>
        <taxon>Euteleostomi</taxon>
        <taxon>Amphibia</taxon>
        <taxon>Batrachia</taxon>
        <taxon>Caudata</taxon>
        <taxon>Salamandroidea</taxon>
        <taxon>Salamandridae</taxon>
        <taxon>Pleurodelinae</taxon>
        <taxon>Pleurodeles</taxon>
    </lineage>
</organism>
<evidence type="ECO:0000313" key="3">
    <source>
        <dbReference type="Proteomes" id="UP001066276"/>
    </source>
</evidence>
<proteinExistence type="predicted"/>
<gene>
    <name evidence="2" type="ORF">NDU88_009547</name>
</gene>
<dbReference type="AlphaFoldDB" id="A0AAV7QRW7"/>
<evidence type="ECO:0000256" key="1">
    <source>
        <dbReference type="SAM" id="MobiDB-lite"/>
    </source>
</evidence>
<dbReference type="Proteomes" id="UP001066276">
    <property type="component" value="Chromosome 6"/>
</dbReference>
<comment type="caution">
    <text evidence="2">The sequence shown here is derived from an EMBL/GenBank/DDBJ whole genome shotgun (WGS) entry which is preliminary data.</text>
</comment>
<feature type="region of interest" description="Disordered" evidence="1">
    <location>
        <begin position="1"/>
        <end position="53"/>
    </location>
</feature>
<evidence type="ECO:0000313" key="2">
    <source>
        <dbReference type="EMBL" id="KAJ1143236.1"/>
    </source>
</evidence>
<sequence length="236" mass="25051">MIPEQVGGEGPNRRAVTGGAVEQATGWQSRERGKPGWRNQGAEEQKRGADADSARMASQAVDAGEWDLQLPVPFALQPQASTPPASTVSTVSGQAHSTSLTLFWPDPNLGTSPAPAYHTACRSIVLSPSTSSLPSASQHLMHTPPQHPCLTSSTHPVRPVHGTASRAQRRCGRVGRWRCDGACPIHGTPAEHSGVWAQVPAVPRVSMLGGSAAQRLGCSSQCCFWVVGQYFCPRFT</sequence>
<dbReference type="EMBL" id="JANPWB010000010">
    <property type="protein sequence ID" value="KAJ1143236.1"/>
    <property type="molecule type" value="Genomic_DNA"/>
</dbReference>
<keyword evidence="3" id="KW-1185">Reference proteome</keyword>
<name>A0AAV7QRW7_PLEWA</name>